<dbReference type="EMBL" id="CANHGI010000002">
    <property type="protein sequence ID" value="CAI5443454.1"/>
    <property type="molecule type" value="Genomic_DNA"/>
</dbReference>
<gene>
    <name evidence="2" type="ORF">CAMP_LOCUS6091</name>
</gene>
<keyword evidence="3" id="KW-1185">Reference proteome</keyword>
<feature type="signal peptide" evidence="1">
    <location>
        <begin position="1"/>
        <end position="15"/>
    </location>
</feature>
<evidence type="ECO:0000313" key="3">
    <source>
        <dbReference type="Proteomes" id="UP001152747"/>
    </source>
</evidence>
<accession>A0A9P1MX28</accession>
<evidence type="ECO:0000256" key="1">
    <source>
        <dbReference type="SAM" id="SignalP"/>
    </source>
</evidence>
<comment type="caution">
    <text evidence="2">The sequence shown here is derived from an EMBL/GenBank/DDBJ whole genome shotgun (WGS) entry which is preliminary data.</text>
</comment>
<protein>
    <recommendedName>
        <fullName evidence="4">DUF38 domain-containing protein</fullName>
    </recommendedName>
</protein>
<feature type="chain" id="PRO_5040140045" description="DUF38 domain-containing protein" evidence="1">
    <location>
        <begin position="16"/>
        <end position="143"/>
    </location>
</feature>
<organism evidence="2 3">
    <name type="scientific">Caenorhabditis angaria</name>
    <dbReference type="NCBI Taxonomy" id="860376"/>
    <lineage>
        <taxon>Eukaryota</taxon>
        <taxon>Metazoa</taxon>
        <taxon>Ecdysozoa</taxon>
        <taxon>Nematoda</taxon>
        <taxon>Chromadorea</taxon>
        <taxon>Rhabditida</taxon>
        <taxon>Rhabditina</taxon>
        <taxon>Rhabditomorpha</taxon>
        <taxon>Rhabditoidea</taxon>
        <taxon>Rhabditidae</taxon>
        <taxon>Peloderinae</taxon>
        <taxon>Caenorhabditis</taxon>
    </lineage>
</organism>
<evidence type="ECO:0000313" key="2">
    <source>
        <dbReference type="EMBL" id="CAI5443454.1"/>
    </source>
</evidence>
<name>A0A9P1MX28_9PELO</name>
<proteinExistence type="predicted"/>
<keyword evidence="1" id="KW-0732">Signal</keyword>
<reference evidence="2" key="1">
    <citation type="submission" date="2022-11" db="EMBL/GenBank/DDBJ databases">
        <authorList>
            <person name="Kikuchi T."/>
        </authorList>
    </citation>
    <scope>NUCLEOTIDE SEQUENCE</scope>
    <source>
        <strain evidence="2">PS1010</strain>
    </source>
</reference>
<evidence type="ECO:0008006" key="4">
    <source>
        <dbReference type="Google" id="ProtNLM"/>
    </source>
</evidence>
<dbReference type="Proteomes" id="UP001152747">
    <property type="component" value="Unassembled WGS sequence"/>
</dbReference>
<dbReference type="AlphaFoldDB" id="A0A9P1MX28"/>
<sequence>MKILILFSLFFLVSASSDARKAAERFIISYTKHAMLRDSDIVHDEFQEYFPNGTIRYNKDDLIRLINFMSSDETEKFTADYKGFSNKSKSEWDIYWETCIAKFRPNGLLEIKFYENNRLAKTWLAKCDEYIEGGYKLYRISYQ</sequence>